<reference evidence="10 11" key="1">
    <citation type="submission" date="2024-03" db="EMBL/GenBank/DDBJ databases">
        <authorList>
            <person name="Gkanogiannis A."/>
            <person name="Becerra Lopez-Lavalle L."/>
        </authorList>
    </citation>
    <scope>NUCLEOTIDE SEQUENCE [LARGE SCALE GENOMIC DNA]</scope>
</reference>
<evidence type="ECO:0000256" key="3">
    <source>
        <dbReference type="ARBA" id="ARBA00022525"/>
    </source>
</evidence>
<proteinExistence type="inferred from homology"/>
<keyword evidence="9" id="KW-1133">Transmembrane helix</keyword>
<keyword evidence="3" id="KW-0964">Secreted</keyword>
<keyword evidence="9" id="KW-0472">Membrane</keyword>
<dbReference type="PRINTS" id="PR00293">
    <property type="entry name" value="SQUASHINHBTR"/>
</dbReference>
<evidence type="ECO:0000256" key="9">
    <source>
        <dbReference type="SAM" id="Phobius"/>
    </source>
</evidence>
<keyword evidence="6 8" id="KW-0722">Serine protease inhibitor</keyword>
<dbReference type="CDD" id="cd00150">
    <property type="entry name" value="PlantTI"/>
    <property type="match status" value="1"/>
</dbReference>
<evidence type="ECO:0000256" key="2">
    <source>
        <dbReference type="ARBA" id="ARBA00010732"/>
    </source>
</evidence>
<dbReference type="Pfam" id="PF00299">
    <property type="entry name" value="Squash"/>
    <property type="match status" value="1"/>
</dbReference>
<keyword evidence="9" id="KW-0812">Transmembrane</keyword>
<keyword evidence="5" id="KW-0960">Knottin</keyword>
<evidence type="ECO:0000256" key="8">
    <source>
        <dbReference type="RuleBase" id="RU003522"/>
    </source>
</evidence>
<evidence type="ECO:0000256" key="5">
    <source>
        <dbReference type="ARBA" id="ARBA00022854"/>
    </source>
</evidence>
<evidence type="ECO:0000313" key="10">
    <source>
        <dbReference type="EMBL" id="CAK9322203.1"/>
    </source>
</evidence>
<evidence type="ECO:0000256" key="6">
    <source>
        <dbReference type="ARBA" id="ARBA00022900"/>
    </source>
</evidence>
<evidence type="ECO:0000313" key="11">
    <source>
        <dbReference type="Proteomes" id="UP001642487"/>
    </source>
</evidence>
<dbReference type="EMBL" id="OZ021739">
    <property type="protein sequence ID" value="CAK9322203.1"/>
    <property type="molecule type" value="Genomic_DNA"/>
</dbReference>
<dbReference type="SMART" id="SM00286">
    <property type="entry name" value="PTI"/>
    <property type="match status" value="1"/>
</dbReference>
<keyword evidence="11" id="KW-1185">Reference proteome</keyword>
<keyword evidence="4 8" id="KW-0646">Protease inhibitor</keyword>
<sequence length="155" mass="17013">MAMIMMMATSSAAFAIDGDSVDLVSDGRLQTGLDIKNGRPRKAMIMKGGAFKEEGRRCPRIYMECKRDSDCLADCVCLQHGICVVRSKGSRNMESKKRFVVATMVMMIMLVATLSLAAAFAVDEDWMDLVSDGGTQTGEDINNGCPRNIMERRSV</sequence>
<dbReference type="InterPro" id="IPR000737">
    <property type="entry name" value="Prot_inh_squash"/>
</dbReference>
<name>A0ABP0YNW0_9ROSI</name>
<comment type="similarity">
    <text evidence="2 8">Belongs to the protease inhibitor I7 (squash-type serine protease inhibitor) family.</text>
</comment>
<evidence type="ECO:0000256" key="1">
    <source>
        <dbReference type="ARBA" id="ARBA00004613"/>
    </source>
</evidence>
<keyword evidence="7" id="KW-1015">Disulfide bond</keyword>
<dbReference type="Proteomes" id="UP001642487">
    <property type="component" value="Chromosome 5"/>
</dbReference>
<dbReference type="InterPro" id="IPR011052">
    <property type="entry name" value="Proteinase_amylase_inhib_sf"/>
</dbReference>
<evidence type="ECO:0000256" key="4">
    <source>
        <dbReference type="ARBA" id="ARBA00022690"/>
    </source>
</evidence>
<gene>
    <name evidence="10" type="ORF">CITCOLO1_LOCUS14340</name>
</gene>
<accession>A0ABP0YNW0</accession>
<comment type="subcellular location">
    <subcellularLocation>
        <location evidence="1">Secreted</location>
    </subcellularLocation>
</comment>
<dbReference type="Gene3D" id="4.10.75.20">
    <property type="match status" value="1"/>
</dbReference>
<organism evidence="10 11">
    <name type="scientific">Citrullus colocynthis</name>
    <name type="common">colocynth</name>
    <dbReference type="NCBI Taxonomy" id="252529"/>
    <lineage>
        <taxon>Eukaryota</taxon>
        <taxon>Viridiplantae</taxon>
        <taxon>Streptophyta</taxon>
        <taxon>Embryophyta</taxon>
        <taxon>Tracheophyta</taxon>
        <taxon>Spermatophyta</taxon>
        <taxon>Magnoliopsida</taxon>
        <taxon>eudicotyledons</taxon>
        <taxon>Gunneridae</taxon>
        <taxon>Pentapetalae</taxon>
        <taxon>rosids</taxon>
        <taxon>fabids</taxon>
        <taxon>Cucurbitales</taxon>
        <taxon>Cucurbitaceae</taxon>
        <taxon>Benincaseae</taxon>
        <taxon>Citrullus</taxon>
    </lineage>
</organism>
<feature type="transmembrane region" description="Helical" evidence="9">
    <location>
        <begin position="99"/>
        <end position="122"/>
    </location>
</feature>
<dbReference type="PROSITE" id="PS00286">
    <property type="entry name" value="SQUASH_INHIBITOR"/>
    <property type="match status" value="1"/>
</dbReference>
<dbReference type="SUPFAM" id="SSF57027">
    <property type="entry name" value="Plant inhibitors of proteinases and amylases"/>
    <property type="match status" value="1"/>
</dbReference>
<protein>
    <submittedName>
        <fullName evidence="10">Uncharacterized protein</fullName>
    </submittedName>
</protein>
<evidence type="ECO:0000256" key="7">
    <source>
        <dbReference type="ARBA" id="ARBA00023157"/>
    </source>
</evidence>